<dbReference type="InterPro" id="IPR050267">
    <property type="entry name" value="Anti-sigma-factor_SerPK"/>
</dbReference>
<protein>
    <recommendedName>
        <fullName evidence="2">Histidine kinase/HSP90-like ATPase domain-containing protein</fullName>
    </recommendedName>
</protein>
<comment type="caution">
    <text evidence="3">The sequence shown here is derived from an EMBL/GenBank/DDBJ whole genome shotgun (WGS) entry which is preliminary data.</text>
</comment>
<dbReference type="RefSeq" id="WP_075974433.1">
    <property type="nucleotide sequence ID" value="NZ_MKQR01000009.1"/>
</dbReference>
<sequence>MGTSGLHIVVRADSAELGGVRRAVSAWLRDRGAPAGLTSDVLLTVDEAVANSVEHGYRGLVPGPVVVDLDLDHDGLLVSISDEGRWRPPVHDPASFRGRGLGIMRTLATAVALDTDSGTTVTARFAVAAPQLVAVRT</sequence>
<dbReference type="CDD" id="cd16936">
    <property type="entry name" value="HATPase_RsbW-like"/>
    <property type="match status" value="1"/>
</dbReference>
<reference evidence="3 4" key="1">
    <citation type="submission" date="2016-10" db="EMBL/GenBank/DDBJ databases">
        <title>The Draft Genome Sequence of Actinokineospora bangkokensis 44EHWT reveals the biosynthetic pathway of antifungal compounds Thailandins with unusual extender unit butylmalonyl-CoA.</title>
        <authorList>
            <person name="Greule A."/>
            <person name="Intra B."/>
            <person name="Flemming S."/>
            <person name="Rommel M.G."/>
            <person name="Panbangred W."/>
            <person name="Bechthold A."/>
        </authorList>
    </citation>
    <scope>NUCLEOTIDE SEQUENCE [LARGE SCALE GENOMIC DNA]</scope>
    <source>
        <strain evidence="3 4">44EHW</strain>
    </source>
</reference>
<organism evidence="3 4">
    <name type="scientific">Actinokineospora bangkokensis</name>
    <dbReference type="NCBI Taxonomy" id="1193682"/>
    <lineage>
        <taxon>Bacteria</taxon>
        <taxon>Bacillati</taxon>
        <taxon>Actinomycetota</taxon>
        <taxon>Actinomycetes</taxon>
        <taxon>Pseudonocardiales</taxon>
        <taxon>Pseudonocardiaceae</taxon>
        <taxon>Actinokineospora</taxon>
    </lineage>
</organism>
<proteinExistence type="predicted"/>
<evidence type="ECO:0000313" key="3">
    <source>
        <dbReference type="EMBL" id="OLR93538.1"/>
    </source>
</evidence>
<keyword evidence="1" id="KW-0808">Transferase</keyword>
<dbReference type="EMBL" id="MKQR01000009">
    <property type="protein sequence ID" value="OLR93538.1"/>
    <property type="molecule type" value="Genomic_DNA"/>
</dbReference>
<dbReference type="OrthoDB" id="5184914at2"/>
<dbReference type="Pfam" id="PF13581">
    <property type="entry name" value="HATPase_c_2"/>
    <property type="match status" value="1"/>
</dbReference>
<dbReference type="PANTHER" id="PTHR35526">
    <property type="entry name" value="ANTI-SIGMA-F FACTOR RSBW-RELATED"/>
    <property type="match status" value="1"/>
</dbReference>
<keyword evidence="1" id="KW-0418">Kinase</keyword>
<evidence type="ECO:0000256" key="1">
    <source>
        <dbReference type="ARBA" id="ARBA00022527"/>
    </source>
</evidence>
<accession>A0A1Q9LNE1</accession>
<evidence type="ECO:0000259" key="2">
    <source>
        <dbReference type="Pfam" id="PF13581"/>
    </source>
</evidence>
<dbReference type="PANTHER" id="PTHR35526:SF3">
    <property type="entry name" value="ANTI-SIGMA-F FACTOR RSBW"/>
    <property type="match status" value="1"/>
</dbReference>
<dbReference type="GO" id="GO:0004674">
    <property type="term" value="F:protein serine/threonine kinase activity"/>
    <property type="evidence" value="ECO:0007669"/>
    <property type="project" value="UniProtKB-KW"/>
</dbReference>
<dbReference type="Proteomes" id="UP000186040">
    <property type="component" value="Unassembled WGS sequence"/>
</dbReference>
<dbReference type="Gene3D" id="3.30.565.10">
    <property type="entry name" value="Histidine kinase-like ATPase, C-terminal domain"/>
    <property type="match status" value="1"/>
</dbReference>
<name>A0A1Q9LNE1_9PSEU</name>
<dbReference type="InterPro" id="IPR036890">
    <property type="entry name" value="HATPase_C_sf"/>
</dbReference>
<dbReference type="STRING" id="1193682.BJP25_14660"/>
<dbReference type="InterPro" id="IPR003594">
    <property type="entry name" value="HATPase_dom"/>
</dbReference>
<evidence type="ECO:0000313" key="4">
    <source>
        <dbReference type="Proteomes" id="UP000186040"/>
    </source>
</evidence>
<gene>
    <name evidence="3" type="ORF">BJP25_14660</name>
</gene>
<dbReference type="AlphaFoldDB" id="A0A1Q9LNE1"/>
<keyword evidence="4" id="KW-1185">Reference proteome</keyword>
<feature type="domain" description="Histidine kinase/HSP90-like ATPase" evidence="2">
    <location>
        <begin position="11"/>
        <end position="124"/>
    </location>
</feature>
<dbReference type="SUPFAM" id="SSF55874">
    <property type="entry name" value="ATPase domain of HSP90 chaperone/DNA topoisomerase II/histidine kinase"/>
    <property type="match status" value="1"/>
</dbReference>
<keyword evidence="1" id="KW-0723">Serine/threonine-protein kinase</keyword>